<organism evidence="2 3">
    <name type="scientific">Microbispora bryophytorum subsp. camponoti</name>
    <dbReference type="NCBI Taxonomy" id="1677852"/>
    <lineage>
        <taxon>Bacteria</taxon>
        <taxon>Bacillati</taxon>
        <taxon>Actinomycetota</taxon>
        <taxon>Actinomycetes</taxon>
        <taxon>Streptosporangiales</taxon>
        <taxon>Streptosporangiaceae</taxon>
        <taxon>Microbispora</taxon>
    </lineage>
</organism>
<dbReference type="Pfam" id="PF14024">
    <property type="entry name" value="DUF4240"/>
    <property type="match status" value="1"/>
</dbReference>
<dbReference type="EMBL" id="JACXRZ010000005">
    <property type="protein sequence ID" value="MBD3143180.1"/>
    <property type="molecule type" value="Genomic_DNA"/>
</dbReference>
<sequence>MDEDRFWELIERSDRETRSRKERLAWLNTRLCQLSADEIIDYHMWWELNANRGYTCDMYALSCYLLRRESTDGFEYFIYWLMSLGREAYDQVADCPDRVMELPQVVHLLDLKRRWFAERRRGLPWSDEEYPGFELLAYVALDAYEQVTGENVDILYAALKARGVRSRFPLLAAEFGEQDWDIADDAEVARRLPRLARYLTSPN</sequence>
<dbReference type="InterPro" id="IPR025334">
    <property type="entry name" value="DUF4240"/>
</dbReference>
<comment type="caution">
    <text evidence="2">The sequence shown here is derived from an EMBL/GenBank/DDBJ whole genome shotgun (WGS) entry which is preliminary data.</text>
</comment>
<feature type="domain" description="DUF4240" evidence="1">
    <location>
        <begin position="1"/>
        <end position="146"/>
    </location>
</feature>
<name>A0ABR8KWR7_9ACTN</name>
<evidence type="ECO:0000313" key="3">
    <source>
        <dbReference type="Proteomes" id="UP000653231"/>
    </source>
</evidence>
<protein>
    <submittedName>
        <fullName evidence="2">DUF4240 domain-containing protein</fullName>
    </submittedName>
</protein>
<evidence type="ECO:0000259" key="1">
    <source>
        <dbReference type="Pfam" id="PF14024"/>
    </source>
</evidence>
<evidence type="ECO:0000313" key="2">
    <source>
        <dbReference type="EMBL" id="MBD3143180.1"/>
    </source>
</evidence>
<gene>
    <name evidence="2" type="ORF">IEQ31_08300</name>
</gene>
<dbReference type="RefSeq" id="WP_191050920.1">
    <property type="nucleotide sequence ID" value="NZ_JACXRZ010000005.1"/>
</dbReference>
<dbReference type="Proteomes" id="UP000653231">
    <property type="component" value="Unassembled WGS sequence"/>
</dbReference>
<keyword evidence="3" id="KW-1185">Reference proteome</keyword>
<proteinExistence type="predicted"/>
<accession>A0ABR8KWR7</accession>
<reference evidence="2 3" key="1">
    <citation type="submission" date="2020-09" db="EMBL/GenBank/DDBJ databases">
        <title>Actinomycete isolated from the Camponotus japonicus Mayr.</title>
        <authorList>
            <person name="Gong X."/>
        </authorList>
    </citation>
    <scope>NUCLEOTIDE SEQUENCE [LARGE SCALE GENOMIC DNA]</scope>
    <source>
        <strain evidence="2 3">2C-HV3</strain>
    </source>
</reference>